<dbReference type="Proteomes" id="UP000814140">
    <property type="component" value="Unassembled WGS sequence"/>
</dbReference>
<keyword evidence="2" id="KW-1185">Reference proteome</keyword>
<sequence length="594" mass="65287">MSWIPKRTLAEVDAILCGPGQLHELETRLVDGRVQRVYKNAWPSLRRFWLWTTELYGNRTYIVFEGQRVTYREALARSANIAAIFQEVYHVQKGDRVAICSRNYLDYLVAFWACHLIGAVSVLVNAWLPVEPMRHCLVKTQSKLVILDGQRADLLEDHASAIAKEVGTTGFLVWEHHEGRGKWNGMHIWSEVLQSERGDAQSVLANDPGLGPEDNATVIFTSGTTGLPKGVLSTNRMFLTNVLNVAVSSRRAILRRGESLPERLVAEEPQKAILISVPLFHVTGTTSMSMIGTMTGMKVVLMRKWVTEHAARILREENVAIAGGVPSMVTDLLGSSAVGHPLDGVLFGGASPPDWLAKGLREKFPNTAMSQGYGLTETNSVAVGVAGEDYICRSTCAGLAMPVNDILIVSKNNVALPPGEQGEVWLRGPNVMKEYWGDPVATAKAITSDGWLRSGDVGLLDHEGFLYIRDRIKDLIIRGGENIDSVSVENAISADSRLLEVAAVGVPDKRLGEQVAAVVYVKPTYQGQVSEGDIIRFASKSLPRFAIPVMVIVQDERLPRNPAGKILKADLRRLAKIEWEKRQASVGRHDGPKL</sequence>
<gene>
    <name evidence="1" type="ORF">BV25DRAFT_1817593</name>
</gene>
<reference evidence="1" key="1">
    <citation type="submission" date="2021-03" db="EMBL/GenBank/DDBJ databases">
        <authorList>
            <consortium name="DOE Joint Genome Institute"/>
            <person name="Ahrendt S."/>
            <person name="Looney B.P."/>
            <person name="Miyauchi S."/>
            <person name="Morin E."/>
            <person name="Drula E."/>
            <person name="Courty P.E."/>
            <person name="Chicoki N."/>
            <person name="Fauchery L."/>
            <person name="Kohler A."/>
            <person name="Kuo A."/>
            <person name="Labutti K."/>
            <person name="Pangilinan J."/>
            <person name="Lipzen A."/>
            <person name="Riley R."/>
            <person name="Andreopoulos W."/>
            <person name="He G."/>
            <person name="Johnson J."/>
            <person name="Barry K.W."/>
            <person name="Grigoriev I.V."/>
            <person name="Nagy L."/>
            <person name="Hibbett D."/>
            <person name="Henrissat B."/>
            <person name="Matheny P.B."/>
            <person name="Labbe J."/>
            <person name="Martin F."/>
        </authorList>
    </citation>
    <scope>NUCLEOTIDE SEQUENCE</scope>
    <source>
        <strain evidence="1">HHB10654</strain>
    </source>
</reference>
<organism evidence="1 2">
    <name type="scientific">Artomyces pyxidatus</name>
    <dbReference type="NCBI Taxonomy" id="48021"/>
    <lineage>
        <taxon>Eukaryota</taxon>
        <taxon>Fungi</taxon>
        <taxon>Dikarya</taxon>
        <taxon>Basidiomycota</taxon>
        <taxon>Agaricomycotina</taxon>
        <taxon>Agaricomycetes</taxon>
        <taxon>Russulales</taxon>
        <taxon>Auriscalpiaceae</taxon>
        <taxon>Artomyces</taxon>
    </lineage>
</organism>
<proteinExistence type="predicted"/>
<comment type="caution">
    <text evidence="1">The sequence shown here is derived from an EMBL/GenBank/DDBJ whole genome shotgun (WGS) entry which is preliminary data.</text>
</comment>
<evidence type="ECO:0000313" key="2">
    <source>
        <dbReference type="Proteomes" id="UP000814140"/>
    </source>
</evidence>
<dbReference type="EMBL" id="MU277187">
    <property type="protein sequence ID" value="KAI0068682.1"/>
    <property type="molecule type" value="Genomic_DNA"/>
</dbReference>
<protein>
    <submittedName>
        <fullName evidence="1">Acetyl-CoA synthetase-like protein</fullName>
    </submittedName>
</protein>
<evidence type="ECO:0000313" key="1">
    <source>
        <dbReference type="EMBL" id="KAI0068682.1"/>
    </source>
</evidence>
<name>A0ACB8TJT5_9AGAM</name>
<reference evidence="1" key="2">
    <citation type="journal article" date="2022" name="New Phytol.">
        <title>Evolutionary transition to the ectomycorrhizal habit in the genomes of a hyperdiverse lineage of mushroom-forming fungi.</title>
        <authorList>
            <person name="Looney B."/>
            <person name="Miyauchi S."/>
            <person name="Morin E."/>
            <person name="Drula E."/>
            <person name="Courty P.E."/>
            <person name="Kohler A."/>
            <person name="Kuo A."/>
            <person name="LaButti K."/>
            <person name="Pangilinan J."/>
            <person name="Lipzen A."/>
            <person name="Riley R."/>
            <person name="Andreopoulos W."/>
            <person name="He G."/>
            <person name="Johnson J."/>
            <person name="Nolan M."/>
            <person name="Tritt A."/>
            <person name="Barry K.W."/>
            <person name="Grigoriev I.V."/>
            <person name="Nagy L.G."/>
            <person name="Hibbett D."/>
            <person name="Henrissat B."/>
            <person name="Matheny P.B."/>
            <person name="Labbe J."/>
            <person name="Martin F.M."/>
        </authorList>
    </citation>
    <scope>NUCLEOTIDE SEQUENCE</scope>
    <source>
        <strain evidence="1">HHB10654</strain>
    </source>
</reference>
<accession>A0ACB8TJT5</accession>